<dbReference type="Gene3D" id="3.30.530.20">
    <property type="match status" value="1"/>
</dbReference>
<evidence type="ECO:0000259" key="3">
    <source>
        <dbReference type="Pfam" id="PF08327"/>
    </source>
</evidence>
<sequence length="161" mass="18095">MTVLDVVTDAEELTVTVTAEFAAPVQRVWQVWADRRELARWWGPPDGSTTFEQHDFRPGGQARYRTTRPDGSESRGWWQISAIDEPHRLEFEDGVTVENGVRATCFGVTHVRITLEPAEGRTRMVLLSSFSSVDQLDQMVSAGVAEGLRRKVERIEAVLPA</sequence>
<dbReference type="EMBL" id="RSAA01000001">
    <property type="protein sequence ID" value="RRO20622.1"/>
    <property type="molecule type" value="Genomic_DNA"/>
</dbReference>
<evidence type="ECO:0000256" key="1">
    <source>
        <dbReference type="ARBA" id="ARBA00006817"/>
    </source>
</evidence>
<protein>
    <submittedName>
        <fullName evidence="4">SRPBCC domain-containing protein</fullName>
    </submittedName>
</protein>
<feature type="domain" description="Activator of Hsp90 ATPase homologue 1/2-like C-terminal" evidence="3">
    <location>
        <begin position="23"/>
        <end position="159"/>
    </location>
</feature>
<dbReference type="OrthoDB" id="9806976at2"/>
<comment type="similarity">
    <text evidence="1">Belongs to the AHA1 family.</text>
</comment>
<proteinExistence type="inferred from homology"/>
<dbReference type="AlphaFoldDB" id="A0A426K5D7"/>
<evidence type="ECO:0000313" key="4">
    <source>
        <dbReference type="EMBL" id="RRO20622.1"/>
    </source>
</evidence>
<feature type="region of interest" description="Disordered" evidence="2">
    <location>
        <begin position="49"/>
        <end position="70"/>
    </location>
</feature>
<dbReference type="SUPFAM" id="SSF55961">
    <property type="entry name" value="Bet v1-like"/>
    <property type="match status" value="1"/>
</dbReference>
<dbReference type="Proteomes" id="UP000274515">
    <property type="component" value="Unassembled WGS sequence"/>
</dbReference>
<evidence type="ECO:0000313" key="5">
    <source>
        <dbReference type="Proteomes" id="UP000274515"/>
    </source>
</evidence>
<accession>A0A426K5D7</accession>
<reference evidence="4 5" key="1">
    <citation type="submission" date="2018-11" db="EMBL/GenBank/DDBJ databases">
        <title>Saccharopolyspora rhizosphaerae sp. nov., an actinomycete isolated from rhizosphere soil in Thailand.</title>
        <authorList>
            <person name="Intra B."/>
            <person name="Euanorasetr J."/>
            <person name="Take A."/>
            <person name="Inahashi Y."/>
            <person name="Mori M."/>
            <person name="Panbangred W."/>
            <person name="Matsumoto A."/>
        </authorList>
    </citation>
    <scope>NUCLEOTIDE SEQUENCE [LARGE SCALE GENOMIC DNA]</scope>
    <source>
        <strain evidence="4 5">H219</strain>
    </source>
</reference>
<keyword evidence="5" id="KW-1185">Reference proteome</keyword>
<comment type="caution">
    <text evidence="4">The sequence shown here is derived from an EMBL/GenBank/DDBJ whole genome shotgun (WGS) entry which is preliminary data.</text>
</comment>
<dbReference type="RefSeq" id="WP_125088327.1">
    <property type="nucleotide sequence ID" value="NZ_RSAA01000001.1"/>
</dbReference>
<dbReference type="InterPro" id="IPR023393">
    <property type="entry name" value="START-like_dom_sf"/>
</dbReference>
<dbReference type="Pfam" id="PF08327">
    <property type="entry name" value="AHSA1"/>
    <property type="match status" value="1"/>
</dbReference>
<dbReference type="InterPro" id="IPR013538">
    <property type="entry name" value="ASHA1/2-like_C"/>
</dbReference>
<gene>
    <name evidence="4" type="ORF">EIL87_01760</name>
</gene>
<name>A0A426K5D7_9PSEU</name>
<organism evidence="4 5">
    <name type="scientific">Saccharopolyspora rhizosphaerae</name>
    <dbReference type="NCBI Taxonomy" id="2492662"/>
    <lineage>
        <taxon>Bacteria</taxon>
        <taxon>Bacillati</taxon>
        <taxon>Actinomycetota</taxon>
        <taxon>Actinomycetes</taxon>
        <taxon>Pseudonocardiales</taxon>
        <taxon>Pseudonocardiaceae</taxon>
        <taxon>Saccharopolyspora</taxon>
    </lineage>
</organism>
<evidence type="ECO:0000256" key="2">
    <source>
        <dbReference type="SAM" id="MobiDB-lite"/>
    </source>
</evidence>
<dbReference type="CDD" id="cd07814">
    <property type="entry name" value="SRPBCC_CalC_Aha1-like"/>
    <property type="match status" value="1"/>
</dbReference>